<dbReference type="HOGENOM" id="CLU_3062378_0_0_0"/>
<evidence type="ECO:0000313" key="1">
    <source>
        <dbReference type="EMBL" id="ADV60620.1"/>
    </source>
</evidence>
<dbReference type="Proteomes" id="UP000008631">
    <property type="component" value="Chromosome"/>
</dbReference>
<proteinExistence type="predicted"/>
<evidence type="ECO:0000313" key="2">
    <source>
        <dbReference type="Proteomes" id="UP000008631"/>
    </source>
</evidence>
<name>E8R4M9_ISOPI</name>
<dbReference type="KEGG" id="ipa:Isop_0023"/>
<sequence>MVGCMMVSKKDNVASSLPPTDGLAVTTHRRRPSRRVRPFVWNRVEPCPSRASW</sequence>
<protein>
    <submittedName>
        <fullName evidence="1">Uncharacterized protein</fullName>
    </submittedName>
</protein>
<organism evidence="1 2">
    <name type="scientific">Isosphaera pallida (strain ATCC 43644 / DSM 9630 / IS1B)</name>
    <dbReference type="NCBI Taxonomy" id="575540"/>
    <lineage>
        <taxon>Bacteria</taxon>
        <taxon>Pseudomonadati</taxon>
        <taxon>Planctomycetota</taxon>
        <taxon>Planctomycetia</taxon>
        <taxon>Isosphaerales</taxon>
        <taxon>Isosphaeraceae</taxon>
        <taxon>Isosphaera</taxon>
    </lineage>
</organism>
<accession>E8R4M9</accession>
<reference evidence="1 2" key="2">
    <citation type="journal article" date="2011" name="Stand. Genomic Sci.">
        <title>Complete genome sequence of Isosphaera pallida type strain (IS1B).</title>
        <authorList>
            <consortium name="US DOE Joint Genome Institute (JGI-PGF)"/>
            <person name="Goker M."/>
            <person name="Cleland D."/>
            <person name="Saunders E."/>
            <person name="Lapidus A."/>
            <person name="Nolan M."/>
            <person name="Lucas S."/>
            <person name="Hammon N."/>
            <person name="Deshpande S."/>
            <person name="Cheng J.F."/>
            <person name="Tapia R."/>
            <person name="Han C."/>
            <person name="Goodwin L."/>
            <person name="Pitluck S."/>
            <person name="Liolios K."/>
            <person name="Pagani I."/>
            <person name="Ivanova N."/>
            <person name="Mavromatis K."/>
            <person name="Pati A."/>
            <person name="Chen A."/>
            <person name="Palaniappan K."/>
            <person name="Land M."/>
            <person name="Hauser L."/>
            <person name="Chang Y.J."/>
            <person name="Jeffries C.D."/>
            <person name="Detter J.C."/>
            <person name="Beck B."/>
            <person name="Woyke T."/>
            <person name="Bristow J."/>
            <person name="Eisen J.A."/>
            <person name="Markowitz V."/>
            <person name="Hugenholtz P."/>
            <person name="Kyrpides N.C."/>
            <person name="Klenk H.P."/>
        </authorList>
    </citation>
    <scope>NUCLEOTIDE SEQUENCE [LARGE SCALE GENOMIC DNA]</scope>
    <source>
        <strain evidence="2">ATCC 43644 / DSM 9630 / IS1B</strain>
    </source>
</reference>
<gene>
    <name evidence="1" type="ordered locus">Isop_0023</name>
</gene>
<dbReference type="InParanoid" id="E8R4M9"/>
<dbReference type="STRING" id="575540.Isop_0023"/>
<reference key="1">
    <citation type="submission" date="2010-11" db="EMBL/GenBank/DDBJ databases">
        <title>The complete sequence of chromosome of Isophaera pallida ATCC 43644.</title>
        <authorList>
            <consortium name="US DOE Joint Genome Institute (JGI-PGF)"/>
            <person name="Lucas S."/>
            <person name="Copeland A."/>
            <person name="Lapidus A."/>
            <person name="Bruce D."/>
            <person name="Goodwin L."/>
            <person name="Pitluck S."/>
            <person name="Kyrpides N."/>
            <person name="Mavromatis K."/>
            <person name="Pagani I."/>
            <person name="Ivanova N."/>
            <person name="Saunders E."/>
            <person name="Brettin T."/>
            <person name="Detter J.C."/>
            <person name="Han C."/>
            <person name="Tapia R."/>
            <person name="Land M."/>
            <person name="Hauser L."/>
            <person name="Markowitz V."/>
            <person name="Cheng J.-F."/>
            <person name="Hugenholtz P."/>
            <person name="Woyke T."/>
            <person name="Wu D."/>
            <person name="Eisen J.A."/>
        </authorList>
    </citation>
    <scope>NUCLEOTIDE SEQUENCE</scope>
    <source>
        <strain>ATCC 43644</strain>
    </source>
</reference>
<dbReference type="EMBL" id="CP002353">
    <property type="protein sequence ID" value="ADV60620.1"/>
    <property type="molecule type" value="Genomic_DNA"/>
</dbReference>
<dbReference type="AlphaFoldDB" id="E8R4M9"/>
<keyword evidence="2" id="KW-1185">Reference proteome</keyword>